<dbReference type="Proteomes" id="UP001596056">
    <property type="component" value="Unassembled WGS sequence"/>
</dbReference>
<dbReference type="InterPro" id="IPR050093">
    <property type="entry name" value="ABC_SmlMolc_Importer"/>
</dbReference>
<dbReference type="SUPFAM" id="SSF50331">
    <property type="entry name" value="MOP-like"/>
    <property type="match status" value="1"/>
</dbReference>
<dbReference type="InterPro" id="IPR013611">
    <property type="entry name" value="Transp-assoc_OB_typ2"/>
</dbReference>
<protein>
    <submittedName>
        <fullName evidence="3">TOBE domain-containing protein</fullName>
    </submittedName>
</protein>
<organism evidence="3 4">
    <name type="scientific">Rubellimicrobium aerolatum</name>
    <dbReference type="NCBI Taxonomy" id="490979"/>
    <lineage>
        <taxon>Bacteria</taxon>
        <taxon>Pseudomonadati</taxon>
        <taxon>Pseudomonadota</taxon>
        <taxon>Alphaproteobacteria</taxon>
        <taxon>Rhodobacterales</taxon>
        <taxon>Roseobacteraceae</taxon>
        <taxon>Rubellimicrobium</taxon>
    </lineage>
</organism>
<comment type="caution">
    <text evidence="3">The sequence shown here is derived from an EMBL/GenBank/DDBJ whole genome shotgun (WGS) entry which is preliminary data.</text>
</comment>
<sequence length="171" mass="18335">MTHDQEEALRLSDRIAVFDTGRIEQVGTGPELYANPATHFVADFIGDSSFLDGRIVGLDGGLADLRFAAGTLVRGVPLHAKGQPGQPAELMLRPERVELSPEPGPEGASLPVAVQDVTFLGNTTDVAAVTAWNTPVAVRLGFRHPLAGRVARGDRLWIYWTPEAAQAFPRG</sequence>
<evidence type="ECO:0000259" key="2">
    <source>
        <dbReference type="Pfam" id="PF08402"/>
    </source>
</evidence>
<dbReference type="EMBL" id="JBHSNA010000012">
    <property type="protein sequence ID" value="MFC5567227.1"/>
    <property type="molecule type" value="Genomic_DNA"/>
</dbReference>
<dbReference type="Pfam" id="PF08402">
    <property type="entry name" value="TOBE_2"/>
    <property type="match status" value="1"/>
</dbReference>
<evidence type="ECO:0000313" key="4">
    <source>
        <dbReference type="Proteomes" id="UP001596056"/>
    </source>
</evidence>
<keyword evidence="4" id="KW-1185">Reference proteome</keyword>
<dbReference type="RefSeq" id="WP_209841872.1">
    <property type="nucleotide sequence ID" value="NZ_JAGGJP010000012.1"/>
</dbReference>
<name>A0ABW0SE06_9RHOB</name>
<gene>
    <name evidence="3" type="ORF">ACFPOC_12505</name>
</gene>
<feature type="domain" description="Transport-associated OB type 2" evidence="2">
    <location>
        <begin position="90"/>
        <end position="168"/>
    </location>
</feature>
<reference evidence="4" key="1">
    <citation type="journal article" date="2019" name="Int. J. Syst. Evol. Microbiol.">
        <title>The Global Catalogue of Microorganisms (GCM) 10K type strain sequencing project: providing services to taxonomists for standard genome sequencing and annotation.</title>
        <authorList>
            <consortium name="The Broad Institute Genomics Platform"/>
            <consortium name="The Broad Institute Genome Sequencing Center for Infectious Disease"/>
            <person name="Wu L."/>
            <person name="Ma J."/>
        </authorList>
    </citation>
    <scope>NUCLEOTIDE SEQUENCE [LARGE SCALE GENOMIC DNA]</scope>
    <source>
        <strain evidence="4">KACC 11588</strain>
    </source>
</reference>
<dbReference type="PANTHER" id="PTHR42781">
    <property type="entry name" value="SPERMIDINE/PUTRESCINE IMPORT ATP-BINDING PROTEIN POTA"/>
    <property type="match status" value="1"/>
</dbReference>
<dbReference type="SUPFAM" id="SSF52540">
    <property type="entry name" value="P-loop containing nucleoside triphosphate hydrolases"/>
    <property type="match status" value="1"/>
</dbReference>
<dbReference type="InterPro" id="IPR027417">
    <property type="entry name" value="P-loop_NTPase"/>
</dbReference>
<proteinExistence type="predicted"/>
<evidence type="ECO:0000313" key="3">
    <source>
        <dbReference type="EMBL" id="MFC5567227.1"/>
    </source>
</evidence>
<dbReference type="Gene3D" id="2.40.50.100">
    <property type="match status" value="1"/>
</dbReference>
<evidence type="ECO:0000256" key="1">
    <source>
        <dbReference type="ARBA" id="ARBA00022448"/>
    </source>
</evidence>
<keyword evidence="1" id="KW-0813">Transport</keyword>
<dbReference type="PANTHER" id="PTHR42781:SF4">
    <property type="entry name" value="SPERMIDINE_PUTRESCINE IMPORT ATP-BINDING PROTEIN POTA"/>
    <property type="match status" value="1"/>
</dbReference>
<dbReference type="InterPro" id="IPR008995">
    <property type="entry name" value="Mo/tungstate-bd_C_term_dom"/>
</dbReference>
<accession>A0ABW0SE06</accession>